<dbReference type="InterPro" id="IPR013783">
    <property type="entry name" value="Ig-like_fold"/>
</dbReference>
<evidence type="ECO:0000313" key="3">
    <source>
        <dbReference type="EMBL" id="HGU47359.1"/>
    </source>
</evidence>
<evidence type="ECO:0000313" key="2">
    <source>
        <dbReference type="EMBL" id="HGQ55010.1"/>
    </source>
</evidence>
<name>A0A7C4S2J3_UNCW3</name>
<comment type="caution">
    <text evidence="3">The sequence shown here is derived from an EMBL/GenBank/DDBJ whole genome shotgun (WGS) entry which is preliminary data.</text>
</comment>
<dbReference type="PANTHER" id="PTHR35580:SF1">
    <property type="entry name" value="PHYTASE-LIKE DOMAIN-CONTAINING PROTEIN"/>
    <property type="match status" value="1"/>
</dbReference>
<dbReference type="EMBL" id="DSZH01000102">
    <property type="protein sequence ID" value="HGU47359.1"/>
    <property type="molecule type" value="Genomic_DNA"/>
</dbReference>
<dbReference type="AlphaFoldDB" id="A0A7C4S2J3"/>
<feature type="domain" description="DUF7948" evidence="1">
    <location>
        <begin position="37"/>
        <end position="250"/>
    </location>
</feature>
<evidence type="ECO:0000259" key="1">
    <source>
        <dbReference type="Pfam" id="PF25778"/>
    </source>
</evidence>
<accession>A0A7C4S2J3</accession>
<dbReference type="InterPro" id="IPR010620">
    <property type="entry name" value="SBBP_repeat"/>
</dbReference>
<dbReference type="EMBL" id="DTBX01000032">
    <property type="protein sequence ID" value="HGQ55010.1"/>
    <property type="molecule type" value="Genomic_DNA"/>
</dbReference>
<protein>
    <recommendedName>
        <fullName evidence="1">DUF7948 domain-containing protein</fullName>
    </recommendedName>
</protein>
<reference evidence="3" key="1">
    <citation type="journal article" date="2020" name="mSystems">
        <title>Genome- and Community-Level Interaction Insights into Carbon Utilization and Element Cycling Functions of Hydrothermarchaeota in Hydrothermal Sediment.</title>
        <authorList>
            <person name="Zhou Z."/>
            <person name="Liu Y."/>
            <person name="Xu W."/>
            <person name="Pan J."/>
            <person name="Luo Z.H."/>
            <person name="Li M."/>
        </authorList>
    </citation>
    <scope>NUCLEOTIDE SEQUENCE [LARGE SCALE GENOMIC DNA]</scope>
    <source>
        <strain evidence="3">SpSt-594</strain>
        <strain evidence="2">SpSt-655</strain>
    </source>
</reference>
<dbReference type="InterPro" id="IPR052918">
    <property type="entry name" value="Motility_Chemotaxis_Reg"/>
</dbReference>
<sequence>MRVITLISLIFIGVFAFLNPSIPQERMEGWDFFSRGFEENLGQVGDFNGERVNDVLLKARDNNLGIFIRKDGVSYVIYHLERVAENVKMADTDDETKLHYARIDLELIGATIDKQKIIYEEELPGYANYYLSHCPDGILFVKTYQKVRIGDIYPGIDWVWKYEDGVIHHEFELSPKANPEDIKIKVKYADWEIRDGKKLLLKTPLGKIKDGEIIAYEGKKKTDVFYRSEDGLLSFEVKNWQRKDKLIIDPPLSLIWATYYGGSGHDYGRAIATDHNGNVFIVGYTNSGNFPLQNPGGGAYYQGTIGGANDLFILKFNNNGQRLWATYYGGSGGEEGYSIAVDNLGNIFITGITTSDNFPTYNPGGGAYYQGSRPSPHRDAFILKFNNNGQRLWATYYGGSHHDDGYSIAIDDSNNVFVTGATRADNFPLQNPGGGAYYQGSRAGGLDLFILKFNNSGVRQWATYYGGTGDDCGYSISADNLGNIFLTGYTASANFPTQNPGGGAYYQSSNAGYNDAFILKFANNGARIWATYYGDIANEEGRSITFDTLGNVFITGHTTSTNFPLQQSSNPGAYFQGTLRGARDAFILKFNNSGVRQWATLYGGDDHDYGYAIDADYSGNIYITGYTQSTDFPTYNAGLGAYYDSTFNGGQDIFLLKFTDNCIRQWATFYGGGNEDIGWSVAVDDSGNFFVTGQTMSTDFPTLNPGGSAYYQDTLNSQATRDAFILKFAKAITYDYDVCVLEIISPEDTVPKQTITPIMAVKNCGRNSCEDFFAYLQIYNSEGNLVYNESTEVSGLIPEQGITLIYSDWTPDTVGQFTIIGIVYLTGDINPRNDTLIKNIFVYWKDVGISQIIQPVGNYLPGTQVEPKCKVKNFGNLPESYIAVRCSIPDLEGYYDVETVDNLAPYEEREVTFDQITIPIGTYQVYFMVTTEGDMDLSNDSASATFSGSFRDVGVKEILEPVGNIPKLPLQPKMVVKNYGTSSATFPAYFRIYDSLGNMVYNSEREIENLPVGEEITVEFDTWIPQTVGNFVVKGITNYDLDENRSNDTSEVFIFVYWKDVGISEIIQPVGGYSVGMEIEPKCKLKNYGNLDEYNVLVKCSIPTLEYMREIPVEHLEPYEEITITFDTIIISLGIHENLFSDNN</sequence>
<organism evidence="3">
    <name type="scientific">candidate division WOR-3 bacterium</name>
    <dbReference type="NCBI Taxonomy" id="2052148"/>
    <lineage>
        <taxon>Bacteria</taxon>
        <taxon>Bacteria division WOR-3</taxon>
    </lineage>
</organism>
<dbReference type="PANTHER" id="PTHR35580">
    <property type="entry name" value="CELL SURFACE GLYCOPROTEIN (S-LAYER PROTEIN)-LIKE PROTEIN"/>
    <property type="match status" value="1"/>
</dbReference>
<dbReference type="Pfam" id="PF06739">
    <property type="entry name" value="SBBP"/>
    <property type="match status" value="6"/>
</dbReference>
<dbReference type="Pfam" id="PF25778">
    <property type="entry name" value="DUF7948"/>
    <property type="match status" value="1"/>
</dbReference>
<dbReference type="Gene3D" id="2.60.40.10">
    <property type="entry name" value="Immunoglobulins"/>
    <property type="match status" value="1"/>
</dbReference>
<dbReference type="SUPFAM" id="SSF101898">
    <property type="entry name" value="NHL repeat"/>
    <property type="match status" value="1"/>
</dbReference>
<gene>
    <name evidence="3" type="ORF">ENT60_02205</name>
    <name evidence="2" type="ORF">ENU28_00920</name>
</gene>
<dbReference type="InterPro" id="IPR057708">
    <property type="entry name" value="DUF7948"/>
</dbReference>
<proteinExistence type="predicted"/>